<dbReference type="AlphaFoldDB" id="A0A7X0MHG3"/>
<gene>
    <name evidence="2" type="ORF">HDF25_001478</name>
</gene>
<dbReference type="Proteomes" id="UP000521017">
    <property type="component" value="Unassembled WGS sequence"/>
</dbReference>
<reference evidence="2 3" key="1">
    <citation type="submission" date="2020-08" db="EMBL/GenBank/DDBJ databases">
        <title>Genomic Encyclopedia of Type Strains, Phase IV (KMG-V): Genome sequencing to study the core and pangenomes of soil and plant-associated prokaryotes.</title>
        <authorList>
            <person name="Whitman W."/>
        </authorList>
    </citation>
    <scope>NUCLEOTIDE SEQUENCE [LARGE SCALE GENOMIC DNA]</scope>
    <source>
        <strain evidence="2 3">M2T3</strain>
    </source>
</reference>
<dbReference type="EMBL" id="JACHCC010000003">
    <property type="protein sequence ID" value="MBB6499337.1"/>
    <property type="molecule type" value="Genomic_DNA"/>
</dbReference>
<evidence type="ECO:0000256" key="1">
    <source>
        <dbReference type="SAM" id="SignalP"/>
    </source>
</evidence>
<organism evidence="2 3">
    <name type="scientific">Pedobacter cryoconitis</name>
    <dbReference type="NCBI Taxonomy" id="188932"/>
    <lineage>
        <taxon>Bacteria</taxon>
        <taxon>Pseudomonadati</taxon>
        <taxon>Bacteroidota</taxon>
        <taxon>Sphingobacteriia</taxon>
        <taxon>Sphingobacteriales</taxon>
        <taxon>Sphingobacteriaceae</taxon>
        <taxon>Pedobacter</taxon>
    </lineage>
</organism>
<sequence length="136" mass="15201">MKAFILIILSLCLSVITKAQSVKMTIEVKKVQPGKGTVVVNIYDKKEVFLKTSFLSKTQKADQSTLKFIIDLPKKGTYAITVFQDLDNNKKLNQDWLGIPEEPVGYGNNFKPSSKPKFNECSVTVNEDTSQVISLL</sequence>
<evidence type="ECO:0000313" key="2">
    <source>
        <dbReference type="EMBL" id="MBB6499337.1"/>
    </source>
</evidence>
<feature type="chain" id="PRO_5031043825" evidence="1">
    <location>
        <begin position="20"/>
        <end position="136"/>
    </location>
</feature>
<accession>A0A7X0MHG3</accession>
<feature type="signal peptide" evidence="1">
    <location>
        <begin position="1"/>
        <end position="19"/>
    </location>
</feature>
<name>A0A7X0MHG3_9SPHI</name>
<proteinExistence type="predicted"/>
<dbReference type="Pfam" id="PF09912">
    <property type="entry name" value="DUF2141"/>
    <property type="match status" value="1"/>
</dbReference>
<dbReference type="InterPro" id="IPR018673">
    <property type="entry name" value="DUF2141"/>
</dbReference>
<comment type="caution">
    <text evidence="2">The sequence shown here is derived from an EMBL/GenBank/DDBJ whole genome shotgun (WGS) entry which is preliminary data.</text>
</comment>
<evidence type="ECO:0000313" key="3">
    <source>
        <dbReference type="Proteomes" id="UP000521017"/>
    </source>
</evidence>
<protein>
    <submittedName>
        <fullName evidence="2">Uncharacterized protein (DUF2141 family)</fullName>
    </submittedName>
</protein>
<dbReference type="RefSeq" id="WP_184624063.1">
    <property type="nucleotide sequence ID" value="NZ_JACHCC010000003.1"/>
</dbReference>
<keyword evidence="1" id="KW-0732">Signal</keyword>